<dbReference type="EMBL" id="CH473964">
    <property type="protein sequence ID" value="EDM01461.1"/>
    <property type="molecule type" value="Genomic_DNA"/>
</dbReference>
<proteinExistence type="predicted"/>
<keyword evidence="1" id="KW-1133">Transmembrane helix</keyword>
<feature type="transmembrane region" description="Helical" evidence="1">
    <location>
        <begin position="62"/>
        <end position="81"/>
    </location>
</feature>
<name>A6IMX8_RAT</name>
<sequence>MFFGFYVIIHATMRIKQEFVYSWEKEKDKKIRCGFPPTWFFFVLFSFFFFFCFVLFCFAFLFLFSFCLVCLAFPLSVLLPCKASIKQQMCSLS</sequence>
<accession>A6IMX8</accession>
<gene>
    <name evidence="2" type="ORF">rCG_29995</name>
</gene>
<evidence type="ECO:0000313" key="2">
    <source>
        <dbReference type="EMBL" id="EDM01461.1"/>
    </source>
</evidence>
<organism evidence="2 3">
    <name type="scientific">Rattus norvegicus</name>
    <name type="common">Rat</name>
    <dbReference type="NCBI Taxonomy" id="10116"/>
    <lineage>
        <taxon>Eukaryota</taxon>
        <taxon>Metazoa</taxon>
        <taxon>Chordata</taxon>
        <taxon>Craniata</taxon>
        <taxon>Vertebrata</taxon>
        <taxon>Euteleostomi</taxon>
        <taxon>Mammalia</taxon>
        <taxon>Eutheria</taxon>
        <taxon>Euarchontoglires</taxon>
        <taxon>Glires</taxon>
        <taxon>Rodentia</taxon>
        <taxon>Myomorpha</taxon>
        <taxon>Muroidea</taxon>
        <taxon>Muridae</taxon>
        <taxon>Murinae</taxon>
        <taxon>Rattus</taxon>
    </lineage>
</organism>
<feature type="non-terminal residue" evidence="2">
    <location>
        <position position="93"/>
    </location>
</feature>
<dbReference type="AlphaFoldDB" id="A6IMX8"/>
<dbReference type="Proteomes" id="UP000234681">
    <property type="component" value="Chromosome 4"/>
</dbReference>
<evidence type="ECO:0000313" key="3">
    <source>
        <dbReference type="Proteomes" id="UP000234681"/>
    </source>
</evidence>
<keyword evidence="1" id="KW-0472">Membrane</keyword>
<feature type="transmembrane region" description="Helical" evidence="1">
    <location>
        <begin position="39"/>
        <end position="56"/>
    </location>
</feature>
<keyword evidence="1" id="KW-0812">Transmembrane</keyword>
<evidence type="ECO:0000256" key="1">
    <source>
        <dbReference type="SAM" id="Phobius"/>
    </source>
</evidence>
<protein>
    <submittedName>
        <fullName evidence="2">RCG29995</fullName>
    </submittedName>
</protein>
<reference evidence="2 3" key="1">
    <citation type="submission" date="2005-09" db="EMBL/GenBank/DDBJ databases">
        <authorList>
            <person name="Mural R.J."/>
            <person name="Li P.W."/>
            <person name="Adams M.D."/>
            <person name="Amanatides P.G."/>
            <person name="Baden-Tillson H."/>
            <person name="Barnstead M."/>
            <person name="Chin S.H."/>
            <person name="Dew I."/>
            <person name="Evans C.A."/>
            <person name="Ferriera S."/>
            <person name="Flanigan M."/>
            <person name="Fosler C."/>
            <person name="Glodek A."/>
            <person name="Gu Z."/>
            <person name="Holt R.A."/>
            <person name="Jennings D."/>
            <person name="Kraft C.L."/>
            <person name="Lu F."/>
            <person name="Nguyen T."/>
            <person name="Nusskern D.R."/>
            <person name="Pfannkoch C.M."/>
            <person name="Sitter C."/>
            <person name="Sutton G.G."/>
            <person name="Venter J.C."/>
            <person name="Wang Z."/>
            <person name="Woodage T."/>
            <person name="Zheng X.H."/>
            <person name="Zhong F."/>
        </authorList>
    </citation>
    <scope>NUCLEOTIDE SEQUENCE [LARGE SCALE GENOMIC DNA]</scope>
    <source>
        <strain>BN</strain>
        <strain evidence="3">Sprague-Dawley</strain>
    </source>
</reference>